<feature type="chain" id="PRO_5021713819" evidence="2">
    <location>
        <begin position="22"/>
        <end position="166"/>
    </location>
</feature>
<dbReference type="Proteomes" id="UP000317835">
    <property type="component" value="Chromosome"/>
</dbReference>
<accession>A0A518GYE0</accession>
<dbReference type="Gene3D" id="3.40.33.10">
    <property type="entry name" value="CAP"/>
    <property type="match status" value="1"/>
</dbReference>
<evidence type="ECO:0000313" key="4">
    <source>
        <dbReference type="EMBL" id="QDV33573.1"/>
    </source>
</evidence>
<reference evidence="4 5" key="1">
    <citation type="submission" date="2019-02" db="EMBL/GenBank/DDBJ databases">
        <title>Deep-cultivation of Planctomycetes and their phenomic and genomic characterization uncovers novel biology.</title>
        <authorList>
            <person name="Wiegand S."/>
            <person name="Jogler M."/>
            <person name="Boedeker C."/>
            <person name="Pinto D."/>
            <person name="Vollmers J."/>
            <person name="Rivas-Marin E."/>
            <person name="Kohn T."/>
            <person name="Peeters S.H."/>
            <person name="Heuer A."/>
            <person name="Rast P."/>
            <person name="Oberbeckmann S."/>
            <person name="Bunk B."/>
            <person name="Jeske O."/>
            <person name="Meyerdierks A."/>
            <person name="Storesund J.E."/>
            <person name="Kallscheuer N."/>
            <person name="Luecker S."/>
            <person name="Lage O.M."/>
            <person name="Pohl T."/>
            <person name="Merkel B.J."/>
            <person name="Hornburger P."/>
            <person name="Mueller R.-W."/>
            <person name="Bruemmer F."/>
            <person name="Labrenz M."/>
            <person name="Spormann A.M."/>
            <person name="Op den Camp H."/>
            <person name="Overmann J."/>
            <person name="Amann R."/>
            <person name="Jetten M.S.M."/>
            <person name="Mascher T."/>
            <person name="Medema M.H."/>
            <person name="Devos D.P."/>
            <person name="Kaster A.-K."/>
            <person name="Ovreas L."/>
            <person name="Rohde M."/>
            <person name="Galperin M.Y."/>
            <person name="Jogler C."/>
        </authorList>
    </citation>
    <scope>NUCLEOTIDE SEQUENCE [LARGE SCALE GENOMIC DNA]</scope>
    <source>
        <strain evidence="4 5">ElP</strain>
    </source>
</reference>
<organism evidence="4 5">
    <name type="scientific">Tautonia plasticadhaerens</name>
    <dbReference type="NCBI Taxonomy" id="2527974"/>
    <lineage>
        <taxon>Bacteria</taxon>
        <taxon>Pseudomonadati</taxon>
        <taxon>Planctomycetota</taxon>
        <taxon>Planctomycetia</taxon>
        <taxon>Isosphaerales</taxon>
        <taxon>Isosphaeraceae</taxon>
        <taxon>Tautonia</taxon>
    </lineage>
</organism>
<dbReference type="KEGG" id="tpla:ElP_14470"/>
<dbReference type="CDD" id="cd05379">
    <property type="entry name" value="CAP_bacterial"/>
    <property type="match status" value="1"/>
</dbReference>
<protein>
    <submittedName>
        <fullName evidence="4">Cysteine-rich secretory protein family protein</fullName>
    </submittedName>
</protein>
<dbReference type="SUPFAM" id="SSF55797">
    <property type="entry name" value="PR-1-like"/>
    <property type="match status" value="1"/>
</dbReference>
<dbReference type="AlphaFoldDB" id="A0A518GYE0"/>
<feature type="region of interest" description="Disordered" evidence="1">
    <location>
        <begin position="43"/>
        <end position="66"/>
    </location>
</feature>
<evidence type="ECO:0000256" key="1">
    <source>
        <dbReference type="SAM" id="MobiDB-lite"/>
    </source>
</evidence>
<dbReference type="Pfam" id="PF00188">
    <property type="entry name" value="CAP"/>
    <property type="match status" value="1"/>
</dbReference>
<feature type="domain" description="SCP" evidence="3">
    <location>
        <begin position="73"/>
        <end position="160"/>
    </location>
</feature>
<dbReference type="InterPro" id="IPR035940">
    <property type="entry name" value="CAP_sf"/>
</dbReference>
<sequence precursor="true">MIKPTRSITAALILTLAPSFALSRDATGPARPPRDGALDHAVLHVPSPASPDPESEPEPELPPADPYGFAAILNSYRASAGLPPVAYDPNLSAWASQNNAAQCSQGLGHHILSNFFQNCGYNQSTVLDIARSWMTSPAHAQNMLTPSATRFGIAHGPGPYWTMNLR</sequence>
<evidence type="ECO:0000259" key="3">
    <source>
        <dbReference type="Pfam" id="PF00188"/>
    </source>
</evidence>
<gene>
    <name evidence="4" type="ORF">ElP_14470</name>
</gene>
<dbReference type="InterPro" id="IPR014044">
    <property type="entry name" value="CAP_dom"/>
</dbReference>
<dbReference type="RefSeq" id="WP_145267929.1">
    <property type="nucleotide sequence ID" value="NZ_CP036426.1"/>
</dbReference>
<keyword evidence="5" id="KW-1185">Reference proteome</keyword>
<name>A0A518GYE0_9BACT</name>
<dbReference type="OrthoDB" id="9783944at2"/>
<evidence type="ECO:0000313" key="5">
    <source>
        <dbReference type="Proteomes" id="UP000317835"/>
    </source>
</evidence>
<evidence type="ECO:0000256" key="2">
    <source>
        <dbReference type="SAM" id="SignalP"/>
    </source>
</evidence>
<keyword evidence="2" id="KW-0732">Signal</keyword>
<dbReference type="EMBL" id="CP036426">
    <property type="protein sequence ID" value="QDV33573.1"/>
    <property type="molecule type" value="Genomic_DNA"/>
</dbReference>
<proteinExistence type="predicted"/>
<feature type="signal peptide" evidence="2">
    <location>
        <begin position="1"/>
        <end position="21"/>
    </location>
</feature>